<feature type="region of interest" description="Disordered" evidence="1">
    <location>
        <begin position="270"/>
        <end position="301"/>
    </location>
</feature>
<name>R7YMF9_CONA1</name>
<accession>R7YMF9</accession>
<dbReference type="GeneID" id="19899541"/>
<dbReference type="Proteomes" id="UP000016924">
    <property type="component" value="Unassembled WGS sequence"/>
</dbReference>
<feature type="region of interest" description="Disordered" evidence="1">
    <location>
        <begin position="935"/>
        <end position="992"/>
    </location>
</feature>
<evidence type="ECO:0000256" key="1">
    <source>
        <dbReference type="SAM" id="MobiDB-lite"/>
    </source>
</evidence>
<feature type="region of interest" description="Disordered" evidence="1">
    <location>
        <begin position="367"/>
        <end position="393"/>
    </location>
</feature>
<evidence type="ECO:0000313" key="3">
    <source>
        <dbReference type="Proteomes" id="UP000016924"/>
    </source>
</evidence>
<feature type="compositionally biased region" description="Low complexity" evidence="1">
    <location>
        <begin position="270"/>
        <end position="283"/>
    </location>
</feature>
<dbReference type="PANTHER" id="PTHR42064:SF1">
    <property type="entry name" value="YALI0F28677P"/>
    <property type="match status" value="1"/>
</dbReference>
<organism evidence="2 3">
    <name type="scientific">Coniosporium apollinis (strain CBS 100218)</name>
    <name type="common">Rock-inhabiting black yeast</name>
    <dbReference type="NCBI Taxonomy" id="1168221"/>
    <lineage>
        <taxon>Eukaryota</taxon>
        <taxon>Fungi</taxon>
        <taxon>Dikarya</taxon>
        <taxon>Ascomycota</taxon>
        <taxon>Pezizomycotina</taxon>
        <taxon>Dothideomycetes</taxon>
        <taxon>Dothideomycetes incertae sedis</taxon>
        <taxon>Coniosporium</taxon>
    </lineage>
</organism>
<proteinExistence type="predicted"/>
<dbReference type="HOGENOM" id="CLU_001347_0_0_1"/>
<feature type="region of interest" description="Disordered" evidence="1">
    <location>
        <begin position="1222"/>
        <end position="1249"/>
    </location>
</feature>
<sequence>MREWRGKANLELYLMQILQDGQFLLEKVEDQTMRPRTTQADTRNAKDNILAEEFYDKAVKKLFELIDDEPSAGGIPDGVLEIGLAILRKLDDCKKHRAAAQTFIVSRWLFSKFLLNAIIYPEASAGIMSGYHISEHARQRILKEVAIRAQKHVLDMTYNWKQNIPVLPEIRSHIENILSRFKYARSRSKPVLLPARAITSPRETTEVQPFIVLSSSDIITLVNTLFPERRPPSSQTDLDSRRSGLASAASSISGVSLPFRIPSTPGDSGSVFSASASSLTSDTTSREPLLDSAGQMPDEQEPVLHDVGHTATRIAPTEEYGRRLRMLCSEMRRILGVEAAAGSCHPCAERWAVLYVSPDGKELRTRLRKDAYDEDDTEEESPDSDSGDEGIGKAMDLESDYHQLKQAVTKLVQGYEIPKEFAPESESKTFSNRTSTHRRDFRAHVAARSQMASEPDRNPYHNQSQISGLIASQTSAALGRHRPLQHKRDSANIETHNGPQERDPVLVIMLEAAMHQCQARADYVNAHLYFRTLQQLRRLSSPSLTRNGYASLLNYFSRGPRDSLGRSASAIEQFEAWSVSLKQSQECHDLAVEDMMLRLKRLRDKMWYITDVRNSAGYDEARNITLALKIMGQPTRTPDGKPTQAHRPRNFSKTSSGQFFMKTEAQVFDIMAASPDHAGPNKLTDEQSDMTLKWLTQNGIENFCKGEERIHRFALEIDRCVNKLVGDGILDGPVLWSSELYRRDKEILDNGRQKGDLFLTRVGTLSFAGDDDYEEQPRRSGLRTLDFAHRPSNSSLHSISRWNGSQYSFDSGNWSSSRGVDIMDSQDYFGWSSPVLAIDSTATFWSPFQSELQAQSPSSATSLRPRTASSLRSGRMHQNSAGANDDKRRFLLDLKQTLTSLLLSDLGTLVFGHGSETDAWFSGELGEECIQRKEEEYRQRKRSPTRKKGTKSTRTESRSGPLAELGHTERSDPAVPVATLQHPGLGNLSASEYSASSTDATTSASSTSAAKKAGLSKFPYDVAFRRLLRKFATHPNPYTKLHALWELEVLIIASLNSSGRHHNNRRDTLPTLPQSPDFGAMPKLSSRHKTVQVDRAQNLEEAIANCEQRRSHTMAIPKHTDTYPTHPSDPRSPTNPPSTDMIVDVLQSLFRDASIRPKTLFRDLQYIASLVPAQTLDRTERGKAFWDAGLAALGLKQDVCRVMIEIADDIVALNTSNRSAAAHAAGSGTPSVQQQQPNGSAVAAHNGDVAPTSDPLSRFSMADAATMLIITAKEGDAVAERELAIFYLTHPDLLPRTVLPLTRPRDVFKGELLQRDRKKEDPVRSDPMTMCVAQHWMEMSKRGGDVLATKYLRARDEMERIP</sequence>
<dbReference type="OMA" id="KMWTITA"/>
<dbReference type="EMBL" id="JH767561">
    <property type="protein sequence ID" value="EON63004.1"/>
    <property type="molecule type" value="Genomic_DNA"/>
</dbReference>
<dbReference type="eggNOG" id="ENOG502QVDP">
    <property type="taxonomic scope" value="Eukaryota"/>
</dbReference>
<protein>
    <submittedName>
        <fullName evidence="2">Uncharacterized protein</fullName>
    </submittedName>
</protein>
<keyword evidence="3" id="KW-1185">Reference proteome</keyword>
<feature type="region of interest" description="Disordered" evidence="1">
    <location>
        <begin position="633"/>
        <end position="653"/>
    </location>
</feature>
<feature type="compositionally biased region" description="Basic residues" evidence="1">
    <location>
        <begin position="939"/>
        <end position="951"/>
    </location>
</feature>
<feature type="region of interest" description="Disordered" evidence="1">
    <location>
        <begin position="1059"/>
        <end position="1088"/>
    </location>
</feature>
<gene>
    <name evidence="2" type="ORF">W97_02230</name>
</gene>
<feature type="region of interest" description="Disordered" evidence="1">
    <location>
        <begin position="478"/>
        <end position="499"/>
    </location>
</feature>
<feature type="compositionally biased region" description="Acidic residues" evidence="1">
    <location>
        <begin position="372"/>
        <end position="388"/>
    </location>
</feature>
<feature type="compositionally biased region" description="Polar residues" evidence="1">
    <location>
        <begin position="855"/>
        <end position="882"/>
    </location>
</feature>
<feature type="region of interest" description="Disordered" evidence="1">
    <location>
        <begin position="855"/>
        <end position="883"/>
    </location>
</feature>
<feature type="compositionally biased region" description="Polar residues" evidence="1">
    <location>
        <begin position="1228"/>
        <end position="1239"/>
    </location>
</feature>
<dbReference type="OrthoDB" id="3548913at2759"/>
<dbReference type="PANTHER" id="PTHR42064">
    <property type="entry name" value="YALI0F28677P"/>
    <property type="match status" value="1"/>
</dbReference>
<dbReference type="STRING" id="1168221.R7YMF9"/>
<dbReference type="RefSeq" id="XP_007778321.1">
    <property type="nucleotide sequence ID" value="XM_007780131.1"/>
</dbReference>
<evidence type="ECO:0000313" key="2">
    <source>
        <dbReference type="EMBL" id="EON63004.1"/>
    </source>
</evidence>
<reference evidence="3" key="1">
    <citation type="submission" date="2012-06" db="EMBL/GenBank/DDBJ databases">
        <title>The genome sequence of Coniosporium apollinis CBS 100218.</title>
        <authorList>
            <consortium name="The Broad Institute Genome Sequencing Platform"/>
            <person name="Cuomo C."/>
            <person name="Gorbushina A."/>
            <person name="Noack S."/>
            <person name="Walker B."/>
            <person name="Young S.K."/>
            <person name="Zeng Q."/>
            <person name="Gargeya S."/>
            <person name="Fitzgerald M."/>
            <person name="Haas B."/>
            <person name="Abouelleil A."/>
            <person name="Alvarado L."/>
            <person name="Arachchi H.M."/>
            <person name="Berlin A.M."/>
            <person name="Chapman S.B."/>
            <person name="Goldberg J."/>
            <person name="Griggs A."/>
            <person name="Gujja S."/>
            <person name="Hansen M."/>
            <person name="Howarth C."/>
            <person name="Imamovic A."/>
            <person name="Larimer J."/>
            <person name="McCowan C."/>
            <person name="Montmayeur A."/>
            <person name="Murphy C."/>
            <person name="Neiman D."/>
            <person name="Pearson M."/>
            <person name="Priest M."/>
            <person name="Roberts A."/>
            <person name="Saif S."/>
            <person name="Shea T."/>
            <person name="Sisk P."/>
            <person name="Sykes S."/>
            <person name="Wortman J."/>
            <person name="Nusbaum C."/>
            <person name="Birren B."/>
        </authorList>
    </citation>
    <scope>NUCLEOTIDE SEQUENCE [LARGE SCALE GENOMIC DNA]</scope>
    <source>
        <strain evidence="3">CBS 100218</strain>
    </source>
</reference>
<feature type="region of interest" description="Disordered" evidence="1">
    <location>
        <begin position="1117"/>
        <end position="1139"/>
    </location>
</feature>